<reference evidence="13 14" key="1">
    <citation type="submission" date="2016-10" db="EMBL/GenBank/DDBJ databases">
        <authorList>
            <person name="Varghese N."/>
            <person name="Submissions S."/>
        </authorList>
    </citation>
    <scope>NUCLEOTIDE SEQUENCE [LARGE SCALE GENOMIC DNA]</scope>
    <source>
        <strain evidence="13 14">WCC6</strain>
    </source>
</reference>
<comment type="catalytic activity">
    <reaction evidence="10">
        <text>di-trans,octa-cis-undecaprenyl diphospho-N-acetyl-alpha-D-muramoyl-L-alanyl-D-glutamyl-meso-2,6-diaminopimeloyl-D-alanyl-D-alanine + UDP-N-acetyl-alpha-D-glucosamine = di-trans,octa-cis-undecaprenyl diphospho-[N-acetyl-alpha-D-glucosaminyl-(1-&gt;4)]-N-acetyl-alpha-D-muramoyl-L-alanyl-D-glutamyl-meso-2,6-diaminopimeloyl-D-alanyl-D-alanine + UDP + H(+)</text>
        <dbReference type="Rhea" id="RHEA:31227"/>
        <dbReference type="ChEBI" id="CHEBI:15378"/>
        <dbReference type="ChEBI" id="CHEBI:57705"/>
        <dbReference type="ChEBI" id="CHEBI:58223"/>
        <dbReference type="ChEBI" id="CHEBI:61387"/>
        <dbReference type="ChEBI" id="CHEBI:61388"/>
        <dbReference type="EC" id="2.4.1.227"/>
    </reaction>
</comment>
<evidence type="ECO:0000256" key="8">
    <source>
        <dbReference type="ARBA" id="ARBA00023306"/>
    </source>
</evidence>
<evidence type="ECO:0000256" key="4">
    <source>
        <dbReference type="ARBA" id="ARBA00022679"/>
    </source>
</evidence>
<feature type="binding site" evidence="10">
    <location>
        <position position="196"/>
    </location>
    <ligand>
        <name>UDP-N-acetyl-alpha-D-glucosamine</name>
        <dbReference type="ChEBI" id="CHEBI:57705"/>
    </ligand>
</feature>
<dbReference type="Gene3D" id="3.40.50.2000">
    <property type="entry name" value="Glycogen Phosphorylase B"/>
    <property type="match status" value="2"/>
</dbReference>
<keyword evidence="5 10" id="KW-0133">Cell shape</keyword>
<keyword evidence="4 10" id="KW-0808">Transferase</keyword>
<evidence type="ECO:0000256" key="9">
    <source>
        <dbReference type="ARBA" id="ARBA00023316"/>
    </source>
</evidence>
<keyword evidence="7 10" id="KW-0472">Membrane</keyword>
<dbReference type="InterPro" id="IPR004276">
    <property type="entry name" value="GlycoTrans_28_N"/>
</dbReference>
<dbReference type="GO" id="GO:0005975">
    <property type="term" value="P:carbohydrate metabolic process"/>
    <property type="evidence" value="ECO:0007669"/>
    <property type="project" value="InterPro"/>
</dbReference>
<dbReference type="GO" id="GO:0008360">
    <property type="term" value="P:regulation of cell shape"/>
    <property type="evidence" value="ECO:0007669"/>
    <property type="project" value="UniProtKB-KW"/>
</dbReference>
<accession>A0A1H2SX80</accession>
<keyword evidence="3 10" id="KW-0328">Glycosyltransferase</keyword>
<keyword evidence="6 10" id="KW-0573">Peptidoglycan synthesis</keyword>
<keyword evidence="1 10" id="KW-1003">Cell membrane</keyword>
<dbReference type="PANTHER" id="PTHR21015:SF22">
    <property type="entry name" value="GLYCOSYLTRANSFERASE"/>
    <property type="match status" value="1"/>
</dbReference>
<dbReference type="PANTHER" id="PTHR21015">
    <property type="entry name" value="UDP-N-ACETYLGLUCOSAMINE--N-ACETYLMURAMYL-(PENTAPEPTIDE) PYROPHOSPHORYL-UNDECAPRENOL N-ACETYLGLUCOSAMINE TRANSFERASE 1"/>
    <property type="match status" value="1"/>
</dbReference>
<dbReference type="NCBIfam" id="TIGR01133">
    <property type="entry name" value="murG"/>
    <property type="match status" value="1"/>
</dbReference>
<dbReference type="Pfam" id="PF04101">
    <property type="entry name" value="Glyco_tran_28_C"/>
    <property type="match status" value="1"/>
</dbReference>
<evidence type="ECO:0000256" key="6">
    <source>
        <dbReference type="ARBA" id="ARBA00022984"/>
    </source>
</evidence>
<dbReference type="UniPathway" id="UPA00219"/>
<dbReference type="InterPro" id="IPR006009">
    <property type="entry name" value="GlcNAc_MurG"/>
</dbReference>
<protein>
    <recommendedName>
        <fullName evidence="10">UDP-N-acetylglucosamine--N-acetylmuramyl-(pentapeptide) pyrophosphoryl-undecaprenol N-acetylglucosamine transferase</fullName>
        <ecNumber evidence="10">2.4.1.227</ecNumber>
    </recommendedName>
    <alternativeName>
        <fullName evidence="10">Undecaprenyl-PP-MurNAc-pentapeptide-UDPGlcNAc GlcNAc transferase</fullName>
    </alternativeName>
</protein>
<feature type="domain" description="Glycosyltransferase family 28 N-terminal" evidence="11">
    <location>
        <begin position="3"/>
        <end position="142"/>
    </location>
</feature>
<dbReference type="GO" id="GO:0051301">
    <property type="term" value="P:cell division"/>
    <property type="evidence" value="ECO:0007669"/>
    <property type="project" value="UniProtKB-KW"/>
</dbReference>
<dbReference type="CDD" id="cd03785">
    <property type="entry name" value="GT28_MurG"/>
    <property type="match status" value="1"/>
</dbReference>
<comment type="subcellular location">
    <subcellularLocation>
        <location evidence="10">Cell membrane</location>
        <topology evidence="10">Peripheral membrane protein</topology>
        <orientation evidence="10">Cytoplasmic side</orientation>
    </subcellularLocation>
</comment>
<feature type="binding site" evidence="10">
    <location>
        <position position="166"/>
    </location>
    <ligand>
        <name>UDP-N-acetyl-alpha-D-glucosamine</name>
        <dbReference type="ChEBI" id="CHEBI:57705"/>
    </ligand>
</feature>
<evidence type="ECO:0000259" key="11">
    <source>
        <dbReference type="Pfam" id="PF03033"/>
    </source>
</evidence>
<evidence type="ECO:0000256" key="7">
    <source>
        <dbReference type="ARBA" id="ARBA00023136"/>
    </source>
</evidence>
<evidence type="ECO:0000313" key="13">
    <source>
        <dbReference type="EMBL" id="SDW36190.1"/>
    </source>
</evidence>
<dbReference type="GO" id="GO:0005886">
    <property type="term" value="C:plasma membrane"/>
    <property type="evidence" value="ECO:0007669"/>
    <property type="project" value="UniProtKB-SubCell"/>
</dbReference>
<evidence type="ECO:0000256" key="5">
    <source>
        <dbReference type="ARBA" id="ARBA00022960"/>
    </source>
</evidence>
<dbReference type="EC" id="2.4.1.227" evidence="10"/>
<organism evidence="13 14">
    <name type="scientific">Acidaminococcus fermentans</name>
    <dbReference type="NCBI Taxonomy" id="905"/>
    <lineage>
        <taxon>Bacteria</taxon>
        <taxon>Bacillati</taxon>
        <taxon>Bacillota</taxon>
        <taxon>Negativicutes</taxon>
        <taxon>Acidaminococcales</taxon>
        <taxon>Acidaminococcaceae</taxon>
        <taxon>Acidaminococcus</taxon>
    </lineage>
</organism>
<evidence type="ECO:0000256" key="2">
    <source>
        <dbReference type="ARBA" id="ARBA00022618"/>
    </source>
</evidence>
<dbReference type="InterPro" id="IPR007235">
    <property type="entry name" value="Glyco_trans_28_C"/>
</dbReference>
<proteinExistence type="inferred from homology"/>
<dbReference type="AlphaFoldDB" id="A0A1H2SX80"/>
<dbReference type="Proteomes" id="UP000182379">
    <property type="component" value="Unassembled WGS sequence"/>
</dbReference>
<dbReference type="RefSeq" id="WP_074703943.1">
    <property type="nucleotide sequence ID" value="NZ_FNOP01000001.1"/>
</dbReference>
<evidence type="ECO:0000256" key="1">
    <source>
        <dbReference type="ARBA" id="ARBA00022475"/>
    </source>
</evidence>
<dbReference type="GO" id="GO:0071555">
    <property type="term" value="P:cell wall organization"/>
    <property type="evidence" value="ECO:0007669"/>
    <property type="project" value="UniProtKB-KW"/>
</dbReference>
<keyword evidence="8 10" id="KW-0131">Cell cycle</keyword>
<gene>
    <name evidence="10" type="primary">murG</name>
    <name evidence="13" type="ORF">SAMN05216495_10143</name>
</gene>
<dbReference type="SUPFAM" id="SSF53756">
    <property type="entry name" value="UDP-Glycosyltransferase/glycogen phosphorylase"/>
    <property type="match status" value="1"/>
</dbReference>
<feature type="binding site" evidence="10">
    <location>
        <position position="124"/>
    </location>
    <ligand>
        <name>UDP-N-acetyl-alpha-D-glucosamine</name>
        <dbReference type="ChEBI" id="CHEBI:57705"/>
    </ligand>
</feature>
<name>A0A1H2SX80_ACIFE</name>
<evidence type="ECO:0000259" key="12">
    <source>
        <dbReference type="Pfam" id="PF04101"/>
    </source>
</evidence>
<comment type="caution">
    <text evidence="10">Lacks conserved residue(s) required for the propagation of feature annotation.</text>
</comment>
<sequence length="369" mass="39746">MKVVLSGGGTGGHIYPALTIAGALRRLDPACEITFVGTRKGLEKDIIPRYGYPLEFINVAGFERHLGLGTLKSAGELLLGMKEAYSLLNRLDPDLVIGTGGYVCGPILFWAAMKRVPTCIQEQNAMPGVTNKILSRFVDEVFLGYQEGGRYFASHAKKLFTGNPVRREILEATREEGLKKFGLDPDKTTLLAFGGSRGARTINQAMVAVEQQLAGNSRIQILHATGTVGYEKHAEALGDQVLHAGNIHVVPYLHDMPLALAAADLAVSRAGAIGLAELMVKGIPSILVPYPYATANHQEYNARALAAKGAAIVALDKDLTGDWLLGEVEKLLQEPERLETMHRSALRCAMPQAADAIAEEALALAERNK</sequence>
<feature type="binding site" evidence="10">
    <location>
        <begin position="10"/>
        <end position="12"/>
    </location>
    <ligand>
        <name>UDP-N-acetyl-alpha-D-glucosamine</name>
        <dbReference type="ChEBI" id="CHEBI:57705"/>
    </ligand>
</feature>
<comment type="function">
    <text evidence="10">Cell wall formation. Catalyzes the transfer of a GlcNAc subunit on undecaprenyl-pyrophosphoryl-MurNAc-pentapeptide (lipid intermediate I) to form undecaprenyl-pyrophosphoryl-MurNAc-(pentapeptide)GlcNAc (lipid intermediate II).</text>
</comment>
<keyword evidence="9 10" id="KW-0961">Cell wall biogenesis/degradation</keyword>
<feature type="domain" description="Glycosyl transferase family 28 C-terminal" evidence="12">
    <location>
        <begin position="189"/>
        <end position="354"/>
    </location>
</feature>
<comment type="pathway">
    <text evidence="10">Cell wall biogenesis; peptidoglycan biosynthesis.</text>
</comment>
<dbReference type="Pfam" id="PF03033">
    <property type="entry name" value="Glyco_transf_28"/>
    <property type="match status" value="1"/>
</dbReference>
<dbReference type="GO" id="GO:0009252">
    <property type="term" value="P:peptidoglycan biosynthetic process"/>
    <property type="evidence" value="ECO:0007669"/>
    <property type="project" value="UniProtKB-UniRule"/>
</dbReference>
<keyword evidence="2 10" id="KW-0132">Cell division</keyword>
<dbReference type="EMBL" id="FNOP01000001">
    <property type="protein sequence ID" value="SDW36190.1"/>
    <property type="molecule type" value="Genomic_DNA"/>
</dbReference>
<comment type="similarity">
    <text evidence="10">Belongs to the glycosyltransferase 28 family. MurG subfamily.</text>
</comment>
<comment type="caution">
    <text evidence="13">The sequence shown here is derived from an EMBL/GenBank/DDBJ whole genome shotgun (WGS) entry which is preliminary data.</text>
</comment>
<dbReference type="GO" id="GO:0050511">
    <property type="term" value="F:undecaprenyldiphospho-muramoylpentapeptide beta-N-acetylglucosaminyltransferase activity"/>
    <property type="evidence" value="ECO:0007669"/>
    <property type="project" value="UniProtKB-UniRule"/>
</dbReference>
<evidence type="ECO:0000256" key="3">
    <source>
        <dbReference type="ARBA" id="ARBA00022676"/>
    </source>
</evidence>
<feature type="binding site" evidence="10">
    <location>
        <position position="298"/>
    </location>
    <ligand>
        <name>UDP-N-acetyl-alpha-D-glucosamine</name>
        <dbReference type="ChEBI" id="CHEBI:57705"/>
    </ligand>
</feature>
<dbReference type="HAMAP" id="MF_00033">
    <property type="entry name" value="MurG"/>
    <property type="match status" value="1"/>
</dbReference>
<evidence type="ECO:0000313" key="14">
    <source>
        <dbReference type="Proteomes" id="UP000182379"/>
    </source>
</evidence>
<evidence type="ECO:0000256" key="10">
    <source>
        <dbReference type="HAMAP-Rule" id="MF_00033"/>
    </source>
</evidence>